<sequence length="71" mass="8518">MDKKVIQTVKGKILSAYGGRTLSHFPADKKPFPAFFLSLYIFFHSERRKYLWHFLFVCFFSLFVSLLFAWF</sequence>
<gene>
    <name evidence="2" type="ORF">HMPREF1981_02597</name>
</gene>
<organism evidence="2 3">
    <name type="scientific">Bacteroides pyogenes F0041</name>
    <dbReference type="NCBI Taxonomy" id="1321819"/>
    <lineage>
        <taxon>Bacteria</taxon>
        <taxon>Pseudomonadati</taxon>
        <taxon>Bacteroidota</taxon>
        <taxon>Bacteroidia</taxon>
        <taxon>Bacteroidales</taxon>
        <taxon>Bacteroidaceae</taxon>
        <taxon>Bacteroides</taxon>
    </lineage>
</organism>
<dbReference type="PATRIC" id="fig|1321819.3.peg.2398"/>
<dbReference type="EMBL" id="AWSV01000140">
    <property type="protein sequence ID" value="ERI83840.1"/>
    <property type="molecule type" value="Genomic_DNA"/>
</dbReference>
<proteinExistence type="predicted"/>
<dbReference type="HOGENOM" id="CLU_2731680_0_0_10"/>
<reference evidence="2 3" key="1">
    <citation type="submission" date="2013-08" db="EMBL/GenBank/DDBJ databases">
        <authorList>
            <person name="Weinstock G."/>
            <person name="Sodergren E."/>
            <person name="Wylie T."/>
            <person name="Fulton L."/>
            <person name="Fulton R."/>
            <person name="Fronick C."/>
            <person name="O'Laughlin M."/>
            <person name="Godfrey J."/>
            <person name="Miner T."/>
            <person name="Herter B."/>
            <person name="Appelbaum E."/>
            <person name="Cordes M."/>
            <person name="Lek S."/>
            <person name="Wollam A."/>
            <person name="Pepin K.H."/>
            <person name="Palsikar V.B."/>
            <person name="Mitreva M."/>
            <person name="Wilson R.K."/>
        </authorList>
    </citation>
    <scope>NUCLEOTIDE SEQUENCE [LARGE SCALE GENOMIC DNA]</scope>
    <source>
        <strain evidence="2 3">F0041</strain>
    </source>
</reference>
<keyword evidence="1" id="KW-1133">Transmembrane helix</keyword>
<keyword evidence="1" id="KW-0812">Transmembrane</keyword>
<accession>U2CH24</accession>
<keyword evidence="1" id="KW-0472">Membrane</keyword>
<dbReference type="AlphaFoldDB" id="U2CH24"/>
<name>U2CH24_9BACE</name>
<dbReference type="Proteomes" id="UP000016496">
    <property type="component" value="Unassembled WGS sequence"/>
</dbReference>
<protein>
    <submittedName>
        <fullName evidence="2">Uncharacterized protein</fullName>
    </submittedName>
</protein>
<feature type="transmembrane region" description="Helical" evidence="1">
    <location>
        <begin position="50"/>
        <end position="70"/>
    </location>
</feature>
<evidence type="ECO:0000313" key="3">
    <source>
        <dbReference type="Proteomes" id="UP000016496"/>
    </source>
</evidence>
<evidence type="ECO:0000313" key="2">
    <source>
        <dbReference type="EMBL" id="ERI83840.1"/>
    </source>
</evidence>
<evidence type="ECO:0000256" key="1">
    <source>
        <dbReference type="SAM" id="Phobius"/>
    </source>
</evidence>
<comment type="caution">
    <text evidence="2">The sequence shown here is derived from an EMBL/GenBank/DDBJ whole genome shotgun (WGS) entry which is preliminary data.</text>
</comment>